<dbReference type="RefSeq" id="WP_120695280.1">
    <property type="nucleotide sequence ID" value="NZ_RBDX01000003.1"/>
</dbReference>
<sequence>MSDPLPDWLRAERLEIGRRIRTVLEHADLTQERLAERLGVDRMTLVRIELAVTSPRVVRLLHIARALGIPPARLTGRAGR</sequence>
<dbReference type="SMART" id="SM00530">
    <property type="entry name" value="HTH_XRE"/>
    <property type="match status" value="1"/>
</dbReference>
<feature type="domain" description="HTH cro/C1-type" evidence="1">
    <location>
        <begin position="20"/>
        <end position="74"/>
    </location>
</feature>
<dbReference type="CDD" id="cd00093">
    <property type="entry name" value="HTH_XRE"/>
    <property type="match status" value="1"/>
</dbReference>
<dbReference type="InterPro" id="IPR010982">
    <property type="entry name" value="Lambda_DNA-bd_dom_sf"/>
</dbReference>
<dbReference type="EMBL" id="RBDY01000002">
    <property type="protein sequence ID" value="RKN26395.1"/>
    <property type="molecule type" value="Genomic_DNA"/>
</dbReference>
<dbReference type="GO" id="GO:0003677">
    <property type="term" value="F:DNA binding"/>
    <property type="evidence" value="ECO:0007669"/>
    <property type="project" value="InterPro"/>
</dbReference>
<evidence type="ECO:0000313" key="2">
    <source>
        <dbReference type="EMBL" id="RKN11586.1"/>
    </source>
</evidence>
<dbReference type="AlphaFoldDB" id="A0A3A9WUV7"/>
<reference evidence="4 5" key="1">
    <citation type="submission" date="2018-09" db="EMBL/GenBank/DDBJ databases">
        <title>Streptomyces sp. nov. DS1-2, an endophytic actinomycete isolated from roots of Dendrobium scabrilingue.</title>
        <authorList>
            <person name="Kuncharoen N."/>
            <person name="Kudo T."/>
            <person name="Ohkuma M."/>
            <person name="Yuki M."/>
            <person name="Tanasupawat S."/>
        </authorList>
    </citation>
    <scope>NUCLEOTIDE SEQUENCE [LARGE SCALE GENOMIC DNA]</scope>
    <source>
        <strain evidence="2 5">AZ1-7</strain>
        <strain evidence="3 4">DS1-2</strain>
    </source>
</reference>
<gene>
    <name evidence="3" type="ORF">D7318_03040</name>
    <name evidence="2" type="ORF">D7319_06620</name>
</gene>
<accession>A0A3A9WUV7</accession>
<evidence type="ECO:0000313" key="3">
    <source>
        <dbReference type="EMBL" id="RKN26395.1"/>
    </source>
</evidence>
<dbReference type="OrthoDB" id="3197212at2"/>
<proteinExistence type="predicted"/>
<dbReference type="Proteomes" id="UP000268652">
    <property type="component" value="Unassembled WGS sequence"/>
</dbReference>
<dbReference type="SUPFAM" id="SSF47413">
    <property type="entry name" value="lambda repressor-like DNA-binding domains"/>
    <property type="match status" value="1"/>
</dbReference>
<dbReference type="PROSITE" id="PS50943">
    <property type="entry name" value="HTH_CROC1"/>
    <property type="match status" value="1"/>
</dbReference>
<keyword evidence="4" id="KW-1185">Reference proteome</keyword>
<protein>
    <submittedName>
        <fullName evidence="2">XRE family transcriptional regulator</fullName>
    </submittedName>
</protein>
<dbReference type="EMBL" id="RBDX01000003">
    <property type="protein sequence ID" value="RKN11586.1"/>
    <property type="molecule type" value="Genomic_DNA"/>
</dbReference>
<organism evidence="2 5">
    <name type="scientific">Streptomyces radicis</name>
    <dbReference type="NCBI Taxonomy" id="1750517"/>
    <lineage>
        <taxon>Bacteria</taxon>
        <taxon>Bacillati</taxon>
        <taxon>Actinomycetota</taxon>
        <taxon>Actinomycetes</taxon>
        <taxon>Kitasatosporales</taxon>
        <taxon>Streptomycetaceae</taxon>
        <taxon>Streptomyces</taxon>
    </lineage>
</organism>
<dbReference type="Gene3D" id="1.10.260.40">
    <property type="entry name" value="lambda repressor-like DNA-binding domains"/>
    <property type="match status" value="1"/>
</dbReference>
<dbReference type="Proteomes" id="UP000275024">
    <property type="component" value="Unassembled WGS sequence"/>
</dbReference>
<evidence type="ECO:0000313" key="5">
    <source>
        <dbReference type="Proteomes" id="UP000275024"/>
    </source>
</evidence>
<name>A0A3A9WUV7_9ACTN</name>
<dbReference type="InterPro" id="IPR001387">
    <property type="entry name" value="Cro/C1-type_HTH"/>
</dbReference>
<evidence type="ECO:0000313" key="4">
    <source>
        <dbReference type="Proteomes" id="UP000268652"/>
    </source>
</evidence>
<dbReference type="Pfam" id="PF01381">
    <property type="entry name" value="HTH_3"/>
    <property type="match status" value="1"/>
</dbReference>
<evidence type="ECO:0000259" key="1">
    <source>
        <dbReference type="PROSITE" id="PS50943"/>
    </source>
</evidence>
<comment type="caution">
    <text evidence="2">The sequence shown here is derived from an EMBL/GenBank/DDBJ whole genome shotgun (WGS) entry which is preliminary data.</text>
</comment>